<evidence type="ECO:0000313" key="2">
    <source>
        <dbReference type="EMBL" id="WRQ85558.1"/>
    </source>
</evidence>
<accession>A0ABZ1C1Q3</accession>
<protein>
    <submittedName>
        <fullName evidence="2">DUF2188 domain-containing protein</fullName>
    </submittedName>
</protein>
<reference evidence="2 3" key="1">
    <citation type="submission" date="2023-12" db="EMBL/GenBank/DDBJ databases">
        <title>Description of an unclassified Opitutus bacterium of Verrucomicrobiota.</title>
        <authorList>
            <person name="Zhang D.-F."/>
        </authorList>
    </citation>
    <scope>NUCLEOTIDE SEQUENCE [LARGE SCALE GENOMIC DNA]</scope>
    <source>
        <strain evidence="2 3">WL0086</strain>
    </source>
</reference>
<name>A0ABZ1C1Q3_9BACT</name>
<dbReference type="RefSeq" id="WP_221032899.1">
    <property type="nucleotide sequence ID" value="NZ_CP139781.1"/>
</dbReference>
<proteinExistence type="predicted"/>
<dbReference type="Proteomes" id="UP000738431">
    <property type="component" value="Chromosome"/>
</dbReference>
<keyword evidence="3" id="KW-1185">Reference proteome</keyword>
<dbReference type="InterPro" id="IPR018691">
    <property type="entry name" value="DUF2188"/>
</dbReference>
<feature type="compositionally biased region" description="Polar residues" evidence="1">
    <location>
        <begin position="22"/>
        <end position="31"/>
    </location>
</feature>
<evidence type="ECO:0000313" key="3">
    <source>
        <dbReference type="Proteomes" id="UP000738431"/>
    </source>
</evidence>
<evidence type="ECO:0000256" key="1">
    <source>
        <dbReference type="SAM" id="MobiDB-lite"/>
    </source>
</evidence>
<sequence length="73" mass="7817">MAKNYHVTRRTDGWAVKGAGNSRASSLHSTQSAAIAAARPLAQNAGGELRIHGTDNRIREAWSYGNDPFPPKG</sequence>
<feature type="region of interest" description="Disordered" evidence="1">
    <location>
        <begin position="1"/>
        <end position="31"/>
    </location>
</feature>
<gene>
    <name evidence="2" type="ORF">K1X11_012165</name>
</gene>
<organism evidence="2 3">
    <name type="scientific">Actomonas aquatica</name>
    <dbReference type="NCBI Taxonomy" id="2866162"/>
    <lineage>
        <taxon>Bacteria</taxon>
        <taxon>Pseudomonadati</taxon>
        <taxon>Verrucomicrobiota</taxon>
        <taxon>Opitutia</taxon>
        <taxon>Opitutales</taxon>
        <taxon>Opitutaceae</taxon>
        <taxon>Actomonas</taxon>
    </lineage>
</organism>
<dbReference type="EMBL" id="CP139781">
    <property type="protein sequence ID" value="WRQ85558.1"/>
    <property type="molecule type" value="Genomic_DNA"/>
</dbReference>
<dbReference type="Pfam" id="PF09954">
    <property type="entry name" value="DUF2188"/>
    <property type="match status" value="1"/>
</dbReference>